<dbReference type="EMBL" id="MU004396">
    <property type="protein sequence ID" value="KAF2652694.1"/>
    <property type="molecule type" value="Genomic_DNA"/>
</dbReference>
<dbReference type="InterPro" id="IPR036291">
    <property type="entry name" value="NAD(P)-bd_dom_sf"/>
</dbReference>
<evidence type="ECO:0000313" key="6">
    <source>
        <dbReference type="Proteomes" id="UP000799324"/>
    </source>
</evidence>
<dbReference type="GO" id="GO:0005737">
    <property type="term" value="C:cytoplasm"/>
    <property type="evidence" value="ECO:0007669"/>
    <property type="project" value="TreeGrafter"/>
</dbReference>
<dbReference type="InterPro" id="IPR020904">
    <property type="entry name" value="Sc_DH/Rdtase_CS"/>
</dbReference>
<evidence type="ECO:0000256" key="2">
    <source>
        <dbReference type="ARBA" id="ARBA00022857"/>
    </source>
</evidence>
<dbReference type="Proteomes" id="UP000799324">
    <property type="component" value="Unassembled WGS sequence"/>
</dbReference>
<keyword evidence="6" id="KW-1185">Reference proteome</keyword>
<reference evidence="5" key="1">
    <citation type="journal article" date="2020" name="Stud. Mycol.">
        <title>101 Dothideomycetes genomes: a test case for predicting lifestyles and emergence of pathogens.</title>
        <authorList>
            <person name="Haridas S."/>
            <person name="Albert R."/>
            <person name="Binder M."/>
            <person name="Bloem J."/>
            <person name="Labutti K."/>
            <person name="Salamov A."/>
            <person name="Andreopoulos B."/>
            <person name="Baker S."/>
            <person name="Barry K."/>
            <person name="Bills G."/>
            <person name="Bluhm B."/>
            <person name="Cannon C."/>
            <person name="Castanera R."/>
            <person name="Culley D."/>
            <person name="Daum C."/>
            <person name="Ezra D."/>
            <person name="Gonzalez J."/>
            <person name="Henrissat B."/>
            <person name="Kuo A."/>
            <person name="Liang C."/>
            <person name="Lipzen A."/>
            <person name="Lutzoni F."/>
            <person name="Magnuson J."/>
            <person name="Mondo S."/>
            <person name="Nolan M."/>
            <person name="Ohm R."/>
            <person name="Pangilinan J."/>
            <person name="Park H.-J."/>
            <person name="Ramirez L."/>
            <person name="Alfaro M."/>
            <person name="Sun H."/>
            <person name="Tritt A."/>
            <person name="Yoshinaga Y."/>
            <person name="Zwiers L.-H."/>
            <person name="Turgeon B."/>
            <person name="Goodwin S."/>
            <person name="Spatafora J."/>
            <person name="Crous P."/>
            <person name="Grigoriev I."/>
        </authorList>
    </citation>
    <scope>NUCLEOTIDE SEQUENCE</scope>
    <source>
        <strain evidence="5">CBS 122681</strain>
    </source>
</reference>
<protein>
    <submittedName>
        <fullName evidence="5">NAD(P)-binding protein</fullName>
    </submittedName>
</protein>
<dbReference type="InterPro" id="IPR002347">
    <property type="entry name" value="SDR_fam"/>
</dbReference>
<sequence length="264" mass="28580">MATNRTKERVAIITGAGSGMGLAVARNLSRQGWNLSLADMNTSTGEAAAKEVGGIFTKTDVTSYNDQAALFQKTKDEFGQIDFVYANAGIVDSYNFYAAAEKLPPPPLPLLCQDVCLTGVVYSSYLGMHYMRQNPDKGGVIVMTSSAAGIYKSPALPVYAGAKHAVVGFMRSMAAMIGKDNIRVNCTIPGVVQTNLCDEETWKAFPSERFTKTSDIVNAVQMILDDESMNGQAVEISKDKTYFREELDFCDENQRATMSAAGTI</sequence>
<proteinExistence type="inferred from homology"/>
<comment type="similarity">
    <text evidence="1 4">Belongs to the short-chain dehydrogenases/reductases (SDR) family.</text>
</comment>
<evidence type="ECO:0000256" key="4">
    <source>
        <dbReference type="RuleBase" id="RU000363"/>
    </source>
</evidence>
<keyword evidence="3" id="KW-0560">Oxidoreductase</keyword>
<evidence type="ECO:0000256" key="3">
    <source>
        <dbReference type="ARBA" id="ARBA00023002"/>
    </source>
</evidence>
<dbReference type="PRINTS" id="PR00080">
    <property type="entry name" value="SDRFAMILY"/>
</dbReference>
<dbReference type="PANTHER" id="PTHR44229:SF4">
    <property type="entry name" value="15-HYDROXYPROSTAGLANDIN DEHYDROGENASE [NAD(+)]"/>
    <property type="match status" value="1"/>
</dbReference>
<dbReference type="SUPFAM" id="SSF51735">
    <property type="entry name" value="NAD(P)-binding Rossmann-fold domains"/>
    <property type="match status" value="1"/>
</dbReference>
<dbReference type="PROSITE" id="PS00061">
    <property type="entry name" value="ADH_SHORT"/>
    <property type="match status" value="1"/>
</dbReference>
<dbReference type="PANTHER" id="PTHR44229">
    <property type="entry name" value="15-HYDROXYPROSTAGLANDIN DEHYDROGENASE [NAD(+)]"/>
    <property type="match status" value="1"/>
</dbReference>
<dbReference type="Pfam" id="PF00106">
    <property type="entry name" value="adh_short"/>
    <property type="match status" value="1"/>
</dbReference>
<name>A0A6A6T2E1_9PLEO</name>
<dbReference type="PRINTS" id="PR00081">
    <property type="entry name" value="GDHRDH"/>
</dbReference>
<keyword evidence="2" id="KW-0521">NADP</keyword>
<evidence type="ECO:0000256" key="1">
    <source>
        <dbReference type="ARBA" id="ARBA00006484"/>
    </source>
</evidence>
<dbReference type="GO" id="GO:0016491">
    <property type="term" value="F:oxidoreductase activity"/>
    <property type="evidence" value="ECO:0007669"/>
    <property type="project" value="UniProtKB-KW"/>
</dbReference>
<dbReference type="AlphaFoldDB" id="A0A6A6T2E1"/>
<gene>
    <name evidence="5" type="ORF">K491DRAFT_718741</name>
</gene>
<evidence type="ECO:0000313" key="5">
    <source>
        <dbReference type="EMBL" id="KAF2652694.1"/>
    </source>
</evidence>
<accession>A0A6A6T2E1</accession>
<organism evidence="5 6">
    <name type="scientific">Lophiostoma macrostomum CBS 122681</name>
    <dbReference type="NCBI Taxonomy" id="1314788"/>
    <lineage>
        <taxon>Eukaryota</taxon>
        <taxon>Fungi</taxon>
        <taxon>Dikarya</taxon>
        <taxon>Ascomycota</taxon>
        <taxon>Pezizomycotina</taxon>
        <taxon>Dothideomycetes</taxon>
        <taxon>Pleosporomycetidae</taxon>
        <taxon>Pleosporales</taxon>
        <taxon>Lophiostomataceae</taxon>
        <taxon>Lophiostoma</taxon>
    </lineage>
</organism>
<dbReference type="Gene3D" id="3.40.50.720">
    <property type="entry name" value="NAD(P)-binding Rossmann-like Domain"/>
    <property type="match status" value="1"/>
</dbReference>
<dbReference type="OrthoDB" id="37659at2759"/>